<evidence type="ECO:0000313" key="2">
    <source>
        <dbReference type="Proteomes" id="UP000580250"/>
    </source>
</evidence>
<proteinExistence type="predicted"/>
<gene>
    <name evidence="1" type="ORF">MENT_LOCUS28203</name>
</gene>
<dbReference type="EMBL" id="CAJEWN010000275">
    <property type="protein sequence ID" value="CAD2176393.1"/>
    <property type="molecule type" value="Genomic_DNA"/>
</dbReference>
<comment type="caution">
    <text evidence="1">The sequence shown here is derived from an EMBL/GenBank/DDBJ whole genome shotgun (WGS) entry which is preliminary data.</text>
</comment>
<protein>
    <submittedName>
        <fullName evidence="1">Uncharacterized protein</fullName>
    </submittedName>
</protein>
<reference evidence="1 2" key="1">
    <citation type="submission" date="2020-08" db="EMBL/GenBank/DDBJ databases">
        <authorList>
            <person name="Koutsovoulos G."/>
            <person name="Danchin GJ E."/>
        </authorList>
    </citation>
    <scope>NUCLEOTIDE SEQUENCE [LARGE SCALE GENOMIC DNA]</scope>
</reference>
<organism evidence="1 2">
    <name type="scientific">Meloidogyne enterolobii</name>
    <name type="common">Root-knot nematode worm</name>
    <name type="synonym">Meloidogyne mayaguensis</name>
    <dbReference type="NCBI Taxonomy" id="390850"/>
    <lineage>
        <taxon>Eukaryota</taxon>
        <taxon>Metazoa</taxon>
        <taxon>Ecdysozoa</taxon>
        <taxon>Nematoda</taxon>
        <taxon>Chromadorea</taxon>
        <taxon>Rhabditida</taxon>
        <taxon>Tylenchina</taxon>
        <taxon>Tylenchomorpha</taxon>
        <taxon>Tylenchoidea</taxon>
        <taxon>Meloidogynidae</taxon>
        <taxon>Meloidogyninae</taxon>
        <taxon>Meloidogyne</taxon>
    </lineage>
</organism>
<dbReference type="AlphaFoldDB" id="A0A6V7VNA9"/>
<accession>A0A6V7VNA9</accession>
<evidence type="ECO:0000313" key="1">
    <source>
        <dbReference type="EMBL" id="CAD2176393.1"/>
    </source>
</evidence>
<dbReference type="Proteomes" id="UP000580250">
    <property type="component" value="Unassembled WGS sequence"/>
</dbReference>
<name>A0A6V7VNA9_MELEN</name>
<sequence length="52" mass="5857">MMGATLCINFDAVTDAETDTLSEFMVKKHLNSARILTCKFTSPCMQSKIWNL</sequence>